<keyword evidence="2" id="KW-1185">Reference proteome</keyword>
<dbReference type="RefSeq" id="WP_207704210.1">
    <property type="nucleotide sequence ID" value="NZ_JAFREL020000001.1"/>
</dbReference>
<evidence type="ECO:0000313" key="1">
    <source>
        <dbReference type="EMBL" id="MEO1768285.1"/>
    </source>
</evidence>
<evidence type="ECO:0000313" key="2">
    <source>
        <dbReference type="Proteomes" id="UP000664357"/>
    </source>
</evidence>
<reference evidence="1 2" key="1">
    <citation type="submission" date="2024-02" db="EMBL/GenBank/DDBJ databases">
        <title>The Genome Sequence of Enterococcus sp. DIV0159.</title>
        <authorList>
            <person name="Earl A."/>
            <person name="Manson A."/>
            <person name="Gilmore M."/>
            <person name="Sanders J."/>
            <person name="Shea T."/>
            <person name="Howe W."/>
            <person name="Livny J."/>
            <person name="Cuomo C."/>
            <person name="Neafsey D."/>
            <person name="Birren B."/>
        </authorList>
    </citation>
    <scope>NUCLEOTIDE SEQUENCE [LARGE SCALE GENOMIC DNA]</scope>
    <source>
        <strain evidence="1 2">665A</strain>
    </source>
</reference>
<organism evidence="1 2">
    <name type="scientific">Candidatus Enterococcus ferrettii</name>
    <dbReference type="NCBI Taxonomy" id="2815324"/>
    <lineage>
        <taxon>Bacteria</taxon>
        <taxon>Bacillati</taxon>
        <taxon>Bacillota</taxon>
        <taxon>Bacilli</taxon>
        <taxon>Lactobacillales</taxon>
        <taxon>Enterococcaceae</taxon>
        <taxon>Enterococcus</taxon>
    </lineage>
</organism>
<gene>
    <name evidence="1" type="ORF">JZO67_000196</name>
</gene>
<dbReference type="Proteomes" id="UP000664357">
    <property type="component" value="Unassembled WGS sequence"/>
</dbReference>
<name>A0ABV0EI14_9ENTE</name>
<dbReference type="EMBL" id="JAFREL020000001">
    <property type="protein sequence ID" value="MEO1768285.1"/>
    <property type="molecule type" value="Genomic_DNA"/>
</dbReference>
<proteinExistence type="predicted"/>
<comment type="caution">
    <text evidence="1">The sequence shown here is derived from an EMBL/GenBank/DDBJ whole genome shotgun (WGS) entry which is preliminary data.</text>
</comment>
<sequence length="122" mass="14279">MRTEIEIQKENVTILINLIKENPELKILPMVDGEVVAGDDFCHWAGSFGKSEVDYIWNNGEKIYFKSGDEEELIENEVDNIEDSAELFHESHPMWRTIEDRAKERVNQYPWEKVIVTWVGLP</sequence>
<accession>A0ABV0EI14</accession>
<protein>
    <submittedName>
        <fullName evidence="1">Uncharacterized protein</fullName>
    </submittedName>
</protein>